<proteinExistence type="predicted"/>
<dbReference type="AlphaFoldDB" id="A0A9Q4KVT9"/>
<organism evidence="1 2">
    <name type="scientific">Methanogenium marinum</name>
    <dbReference type="NCBI Taxonomy" id="348610"/>
    <lineage>
        <taxon>Archaea</taxon>
        <taxon>Methanobacteriati</taxon>
        <taxon>Methanobacteriota</taxon>
        <taxon>Stenosarchaea group</taxon>
        <taxon>Methanomicrobia</taxon>
        <taxon>Methanomicrobiales</taxon>
        <taxon>Methanomicrobiaceae</taxon>
        <taxon>Methanogenium</taxon>
    </lineage>
</organism>
<keyword evidence="2" id="KW-1185">Reference proteome</keyword>
<reference evidence="1" key="1">
    <citation type="submission" date="2022-01" db="EMBL/GenBank/DDBJ databases">
        <title>Draft genome of Methanogenium marinum DSM 15558.</title>
        <authorList>
            <person name="Chen S.-C."/>
            <person name="You Y.-T."/>
        </authorList>
    </citation>
    <scope>NUCLEOTIDE SEQUENCE</scope>
    <source>
        <strain evidence="1">DSM 15558</strain>
    </source>
</reference>
<evidence type="ECO:0000313" key="1">
    <source>
        <dbReference type="EMBL" id="MDE4908640.1"/>
    </source>
</evidence>
<dbReference type="Proteomes" id="UP001143747">
    <property type="component" value="Unassembled WGS sequence"/>
</dbReference>
<dbReference type="RefSeq" id="WP_274925261.1">
    <property type="nucleotide sequence ID" value="NZ_JAKELO010000002.1"/>
</dbReference>
<comment type="caution">
    <text evidence="1">The sequence shown here is derived from an EMBL/GenBank/DDBJ whole genome shotgun (WGS) entry which is preliminary data.</text>
</comment>
<protein>
    <submittedName>
        <fullName evidence="1">Uncharacterized protein</fullName>
    </submittedName>
</protein>
<evidence type="ECO:0000313" key="2">
    <source>
        <dbReference type="Proteomes" id="UP001143747"/>
    </source>
</evidence>
<gene>
    <name evidence="1" type="ORF">L0665_08480</name>
</gene>
<dbReference type="EMBL" id="JAKELO010000002">
    <property type="protein sequence ID" value="MDE4908640.1"/>
    <property type="molecule type" value="Genomic_DNA"/>
</dbReference>
<accession>A0A9Q4KVT9</accession>
<sequence length="53" mass="6059">MYLGIAIVCIAIGWAGGYYGFSYYFQKRFLTVADECRDADSIEPLIDELERQS</sequence>
<name>A0A9Q4KVT9_9EURY</name>